<dbReference type="Pfam" id="PF00043">
    <property type="entry name" value="GST_C"/>
    <property type="match status" value="1"/>
</dbReference>
<dbReference type="Gene3D" id="3.40.30.10">
    <property type="entry name" value="Glutaredoxin"/>
    <property type="match status" value="1"/>
</dbReference>
<accession>W4JS68</accession>
<dbReference type="PROSITE" id="PS50405">
    <property type="entry name" value="GST_CTER"/>
    <property type="match status" value="1"/>
</dbReference>
<feature type="domain" description="GST C-terminal" evidence="7">
    <location>
        <begin position="89"/>
        <end position="213"/>
    </location>
</feature>
<evidence type="ECO:0000313" key="8">
    <source>
        <dbReference type="EMBL" id="ETW76289.1"/>
    </source>
</evidence>
<dbReference type="InterPro" id="IPR010987">
    <property type="entry name" value="Glutathione-S-Trfase_C-like"/>
</dbReference>
<sequence length="213" mass="23833">MVLKIYGHDKSACTLRVVGIAKELEVPYEFVFVDLFKQEQKAPSFVEKNPFAMVPCIDDDGFVLYESRAICRYLATTYAKADAPLIPRDAIPNALFEEAASVEQNSFEPLAAVIAFEKVVSPVLGGQTNETVLADQIAKLDANLEVYDRILSKRKYLAGETITLADLFHLPYATMISSAGIDLFDRRPNVSRWHKDISSRQAWLDAWANPMKA</sequence>
<proteinExistence type="inferred from homology"/>
<name>W4JS68_HETIT</name>
<dbReference type="KEGG" id="hir:HETIRDRAFT_148003"/>
<reference evidence="8 9" key="1">
    <citation type="journal article" date="2012" name="New Phytol.">
        <title>Insight into trade-off between wood decay and parasitism from the genome of a fungal forest pathogen.</title>
        <authorList>
            <person name="Olson A."/>
            <person name="Aerts A."/>
            <person name="Asiegbu F."/>
            <person name="Belbahri L."/>
            <person name="Bouzid O."/>
            <person name="Broberg A."/>
            <person name="Canback B."/>
            <person name="Coutinho P.M."/>
            <person name="Cullen D."/>
            <person name="Dalman K."/>
            <person name="Deflorio G."/>
            <person name="van Diepen L.T."/>
            <person name="Dunand C."/>
            <person name="Duplessis S."/>
            <person name="Durling M."/>
            <person name="Gonthier P."/>
            <person name="Grimwood J."/>
            <person name="Fossdal C.G."/>
            <person name="Hansson D."/>
            <person name="Henrissat B."/>
            <person name="Hietala A."/>
            <person name="Himmelstrand K."/>
            <person name="Hoffmeister D."/>
            <person name="Hogberg N."/>
            <person name="James T.Y."/>
            <person name="Karlsson M."/>
            <person name="Kohler A."/>
            <person name="Kues U."/>
            <person name="Lee Y.H."/>
            <person name="Lin Y.C."/>
            <person name="Lind M."/>
            <person name="Lindquist E."/>
            <person name="Lombard V."/>
            <person name="Lucas S."/>
            <person name="Lunden K."/>
            <person name="Morin E."/>
            <person name="Murat C."/>
            <person name="Park J."/>
            <person name="Raffaello T."/>
            <person name="Rouze P."/>
            <person name="Salamov A."/>
            <person name="Schmutz J."/>
            <person name="Solheim H."/>
            <person name="Stahlberg J."/>
            <person name="Velez H."/>
            <person name="de Vries R.P."/>
            <person name="Wiebenga A."/>
            <person name="Woodward S."/>
            <person name="Yakovlev I."/>
            <person name="Garbelotto M."/>
            <person name="Martin F."/>
            <person name="Grigoriev I.V."/>
            <person name="Stenlid J."/>
        </authorList>
    </citation>
    <scope>NUCLEOTIDE SEQUENCE [LARGE SCALE GENOMIC DNA]</scope>
    <source>
        <strain evidence="8 9">TC 32-1</strain>
    </source>
</reference>
<feature type="domain" description="GST N-terminal" evidence="6">
    <location>
        <begin position="1"/>
        <end position="82"/>
    </location>
</feature>
<comment type="similarity">
    <text evidence="1">Belongs to the GST superfamily. Phi family.</text>
</comment>
<dbReference type="InterPro" id="IPR036249">
    <property type="entry name" value="Thioredoxin-like_sf"/>
</dbReference>
<dbReference type="eggNOG" id="KOG0867">
    <property type="taxonomic scope" value="Eukaryota"/>
</dbReference>
<evidence type="ECO:0000256" key="3">
    <source>
        <dbReference type="ARBA" id="ARBA00022679"/>
    </source>
</evidence>
<keyword evidence="9" id="KW-1185">Reference proteome</keyword>
<dbReference type="FunFam" id="3.40.30.10:FF:000039">
    <property type="entry name" value="Glutathione S-transferase domain"/>
    <property type="match status" value="1"/>
</dbReference>
<dbReference type="AlphaFoldDB" id="W4JS68"/>
<dbReference type="SUPFAM" id="SSF52833">
    <property type="entry name" value="Thioredoxin-like"/>
    <property type="match status" value="1"/>
</dbReference>
<dbReference type="InterPro" id="IPR036282">
    <property type="entry name" value="Glutathione-S-Trfase_C_sf"/>
</dbReference>
<comment type="catalytic activity">
    <reaction evidence="4">
        <text>RX + glutathione = an S-substituted glutathione + a halide anion + H(+)</text>
        <dbReference type="Rhea" id="RHEA:16437"/>
        <dbReference type="ChEBI" id="CHEBI:15378"/>
        <dbReference type="ChEBI" id="CHEBI:16042"/>
        <dbReference type="ChEBI" id="CHEBI:17792"/>
        <dbReference type="ChEBI" id="CHEBI:57925"/>
        <dbReference type="ChEBI" id="CHEBI:90779"/>
        <dbReference type="EC" id="2.5.1.18"/>
    </reaction>
</comment>
<evidence type="ECO:0000313" key="9">
    <source>
        <dbReference type="Proteomes" id="UP000030671"/>
    </source>
</evidence>
<protein>
    <recommendedName>
        <fullName evidence="2">glutathione transferase</fullName>
        <ecNumber evidence="2">2.5.1.18</ecNumber>
    </recommendedName>
</protein>
<dbReference type="Pfam" id="PF02798">
    <property type="entry name" value="GST_N"/>
    <property type="match status" value="1"/>
</dbReference>
<dbReference type="PROSITE" id="PS50404">
    <property type="entry name" value="GST_NTER"/>
    <property type="match status" value="1"/>
</dbReference>
<evidence type="ECO:0000256" key="5">
    <source>
        <dbReference type="ARBA" id="ARBA00053259"/>
    </source>
</evidence>
<dbReference type="GO" id="GO:0004364">
    <property type="term" value="F:glutathione transferase activity"/>
    <property type="evidence" value="ECO:0007669"/>
    <property type="project" value="UniProtKB-EC"/>
</dbReference>
<dbReference type="InParanoid" id="W4JS68"/>
<dbReference type="GO" id="GO:0006749">
    <property type="term" value="P:glutathione metabolic process"/>
    <property type="evidence" value="ECO:0007669"/>
    <property type="project" value="TreeGrafter"/>
</dbReference>
<dbReference type="GO" id="GO:0009636">
    <property type="term" value="P:response to toxic substance"/>
    <property type="evidence" value="ECO:0007669"/>
    <property type="project" value="UniProtKB-ARBA"/>
</dbReference>
<evidence type="ECO:0000259" key="6">
    <source>
        <dbReference type="PROSITE" id="PS50404"/>
    </source>
</evidence>
<dbReference type="EMBL" id="KI925464">
    <property type="protein sequence ID" value="ETW76289.1"/>
    <property type="molecule type" value="Genomic_DNA"/>
</dbReference>
<evidence type="ECO:0000256" key="1">
    <source>
        <dbReference type="ARBA" id="ARBA00010128"/>
    </source>
</evidence>
<dbReference type="SFLD" id="SFLDS00019">
    <property type="entry name" value="Glutathione_Transferase_(cytos"/>
    <property type="match status" value="1"/>
</dbReference>
<dbReference type="FunFam" id="1.20.1050.10:FF:000004">
    <property type="entry name" value="Glutathione S-transferase F2"/>
    <property type="match status" value="1"/>
</dbReference>
<dbReference type="PANTHER" id="PTHR43900">
    <property type="entry name" value="GLUTATHIONE S-TRANSFERASE RHO"/>
    <property type="match status" value="1"/>
</dbReference>
<dbReference type="InterPro" id="IPR004046">
    <property type="entry name" value="GST_C"/>
</dbReference>
<dbReference type="GeneID" id="20667246"/>
<dbReference type="SUPFAM" id="SSF47616">
    <property type="entry name" value="GST C-terminal domain-like"/>
    <property type="match status" value="1"/>
</dbReference>
<dbReference type="SFLD" id="SFLDG01154">
    <property type="entry name" value="Main.5:_Phi-like"/>
    <property type="match status" value="1"/>
</dbReference>
<dbReference type="EC" id="2.5.1.18" evidence="2"/>
<comment type="function">
    <text evidence="5">May be involved in the conjugation of reduced glutathione to a wide number of exogenous and endogenous hydrophobic electrophiles and have a detoxification role against certain herbicides.</text>
</comment>
<keyword evidence="3 8" id="KW-0808">Transferase</keyword>
<dbReference type="OrthoDB" id="249703at2759"/>
<dbReference type="STRING" id="747525.W4JS68"/>
<dbReference type="Proteomes" id="UP000030671">
    <property type="component" value="Unassembled WGS sequence"/>
</dbReference>
<dbReference type="GO" id="GO:0043295">
    <property type="term" value="F:glutathione binding"/>
    <property type="evidence" value="ECO:0007669"/>
    <property type="project" value="TreeGrafter"/>
</dbReference>
<dbReference type="GO" id="GO:0005737">
    <property type="term" value="C:cytoplasm"/>
    <property type="evidence" value="ECO:0007669"/>
    <property type="project" value="TreeGrafter"/>
</dbReference>
<dbReference type="InterPro" id="IPR040079">
    <property type="entry name" value="Glutathione_S-Trfase"/>
</dbReference>
<dbReference type="PANTHER" id="PTHR43900:SF3">
    <property type="entry name" value="GLUTATHIONE S-TRANSFERASE RHO"/>
    <property type="match status" value="1"/>
</dbReference>
<evidence type="ECO:0000256" key="4">
    <source>
        <dbReference type="ARBA" id="ARBA00047960"/>
    </source>
</evidence>
<dbReference type="RefSeq" id="XP_009551216.1">
    <property type="nucleotide sequence ID" value="XM_009552921.1"/>
</dbReference>
<dbReference type="Gene3D" id="1.20.1050.10">
    <property type="match status" value="1"/>
</dbReference>
<evidence type="ECO:0000259" key="7">
    <source>
        <dbReference type="PROSITE" id="PS50405"/>
    </source>
</evidence>
<dbReference type="SFLD" id="SFLDG00358">
    <property type="entry name" value="Main_(cytGST)"/>
    <property type="match status" value="1"/>
</dbReference>
<organism evidence="8 9">
    <name type="scientific">Heterobasidion irregulare (strain TC 32-1)</name>
    <dbReference type="NCBI Taxonomy" id="747525"/>
    <lineage>
        <taxon>Eukaryota</taxon>
        <taxon>Fungi</taxon>
        <taxon>Dikarya</taxon>
        <taxon>Basidiomycota</taxon>
        <taxon>Agaricomycotina</taxon>
        <taxon>Agaricomycetes</taxon>
        <taxon>Russulales</taxon>
        <taxon>Bondarzewiaceae</taxon>
        <taxon>Heterobasidion</taxon>
        <taxon>Heterobasidion annosum species complex</taxon>
    </lineage>
</organism>
<evidence type="ECO:0000256" key="2">
    <source>
        <dbReference type="ARBA" id="ARBA00012452"/>
    </source>
</evidence>
<dbReference type="HOGENOM" id="CLU_011226_5_1_1"/>
<dbReference type="InterPro" id="IPR004045">
    <property type="entry name" value="Glutathione_S-Trfase_N"/>
</dbReference>
<gene>
    <name evidence="8" type="primary">GST1</name>
    <name evidence="8" type="ORF">HETIRDRAFT_148003</name>
</gene>